<evidence type="ECO:0000313" key="4">
    <source>
        <dbReference type="Proteomes" id="UP000799423"/>
    </source>
</evidence>
<feature type="transmembrane region" description="Helical" evidence="1">
    <location>
        <begin position="198"/>
        <end position="221"/>
    </location>
</feature>
<keyword evidence="1" id="KW-0812">Transmembrane</keyword>
<protein>
    <recommendedName>
        <fullName evidence="5">Mid2 domain-containing protein</fullName>
    </recommendedName>
</protein>
<evidence type="ECO:0008006" key="5">
    <source>
        <dbReference type="Google" id="ProtNLM"/>
    </source>
</evidence>
<evidence type="ECO:0000313" key="3">
    <source>
        <dbReference type="EMBL" id="KAF2856744.1"/>
    </source>
</evidence>
<organism evidence="3 4">
    <name type="scientific">Plenodomus tracheiphilus IPT5</name>
    <dbReference type="NCBI Taxonomy" id="1408161"/>
    <lineage>
        <taxon>Eukaryota</taxon>
        <taxon>Fungi</taxon>
        <taxon>Dikarya</taxon>
        <taxon>Ascomycota</taxon>
        <taxon>Pezizomycotina</taxon>
        <taxon>Dothideomycetes</taxon>
        <taxon>Pleosporomycetidae</taxon>
        <taxon>Pleosporales</taxon>
        <taxon>Pleosporineae</taxon>
        <taxon>Leptosphaeriaceae</taxon>
        <taxon>Plenodomus</taxon>
    </lineage>
</organism>
<name>A0A6A7BN40_9PLEO</name>
<feature type="signal peptide" evidence="2">
    <location>
        <begin position="1"/>
        <end position="16"/>
    </location>
</feature>
<dbReference type="Proteomes" id="UP000799423">
    <property type="component" value="Unassembled WGS sequence"/>
</dbReference>
<sequence length="292" mass="30493">MLSFATVLALSSSVVATCYFPNGAVVDSDTACNPNAIESACCYNNQACLSNGLCVSDPHDAAKARLHRGTCTDEAWKSGNCPRQCLDINNNGVPVYSCNITNVDSYCCYDDCECASPFEVFSFSAAPSDVYTLTIIGESFTQTHVSTTSHASSSTTTAASSATNSIATSAVTALASATQSSSASAAANTESKSTNTTALGAGLGVGIPALAALFVGAFFLWRRKKRNATVTPESPTESHEHYQPQVKYAHYTDSEVHGDLAVNELAADQPRPIELPAWGNSGAVAKSSEKLV</sequence>
<dbReference type="OrthoDB" id="3790885at2759"/>
<proteinExistence type="predicted"/>
<keyword evidence="1" id="KW-1133">Transmembrane helix</keyword>
<keyword evidence="2" id="KW-0732">Signal</keyword>
<feature type="chain" id="PRO_5025555975" description="Mid2 domain-containing protein" evidence="2">
    <location>
        <begin position="17"/>
        <end position="292"/>
    </location>
</feature>
<gene>
    <name evidence="3" type="ORF">T440DRAFT_411935</name>
</gene>
<keyword evidence="4" id="KW-1185">Reference proteome</keyword>
<dbReference type="EMBL" id="MU006288">
    <property type="protein sequence ID" value="KAF2856744.1"/>
    <property type="molecule type" value="Genomic_DNA"/>
</dbReference>
<dbReference type="AlphaFoldDB" id="A0A6A7BN40"/>
<keyword evidence="1" id="KW-0472">Membrane</keyword>
<evidence type="ECO:0000256" key="2">
    <source>
        <dbReference type="SAM" id="SignalP"/>
    </source>
</evidence>
<evidence type="ECO:0000256" key="1">
    <source>
        <dbReference type="SAM" id="Phobius"/>
    </source>
</evidence>
<reference evidence="3" key="1">
    <citation type="submission" date="2020-01" db="EMBL/GenBank/DDBJ databases">
        <authorList>
            <consortium name="DOE Joint Genome Institute"/>
            <person name="Haridas S."/>
            <person name="Albert R."/>
            <person name="Binder M."/>
            <person name="Bloem J."/>
            <person name="Labutti K."/>
            <person name="Salamov A."/>
            <person name="Andreopoulos B."/>
            <person name="Baker S.E."/>
            <person name="Barry K."/>
            <person name="Bills G."/>
            <person name="Bluhm B.H."/>
            <person name="Cannon C."/>
            <person name="Castanera R."/>
            <person name="Culley D.E."/>
            <person name="Daum C."/>
            <person name="Ezra D."/>
            <person name="Gonzalez J.B."/>
            <person name="Henrissat B."/>
            <person name="Kuo A."/>
            <person name="Liang C."/>
            <person name="Lipzen A."/>
            <person name="Lutzoni F."/>
            <person name="Magnuson J."/>
            <person name="Mondo S."/>
            <person name="Nolan M."/>
            <person name="Ohm R."/>
            <person name="Pangilinan J."/>
            <person name="Park H.-J."/>
            <person name="Ramirez L."/>
            <person name="Alfaro M."/>
            <person name="Sun H."/>
            <person name="Tritt A."/>
            <person name="Yoshinaga Y."/>
            <person name="Zwiers L.-H."/>
            <person name="Turgeon B.G."/>
            <person name="Goodwin S.B."/>
            <person name="Spatafora J.W."/>
            <person name="Crous P.W."/>
            <person name="Grigoriev I.V."/>
        </authorList>
    </citation>
    <scope>NUCLEOTIDE SEQUENCE</scope>
    <source>
        <strain evidence="3">IPT5</strain>
    </source>
</reference>
<accession>A0A6A7BN40</accession>